<evidence type="ECO:0000256" key="1">
    <source>
        <dbReference type="ARBA" id="ARBA00022679"/>
    </source>
</evidence>
<protein>
    <submittedName>
        <fullName evidence="4">Polyphosphate kinase 2 family protein</fullName>
    </submittedName>
</protein>
<name>A0ABR9R4S7_9FIRM</name>
<gene>
    <name evidence="4" type="ORF">INF35_10145</name>
</gene>
<sequence>MNAETFCFDGSRTCDLDRLPTGAGKYRGKKAEFAPRTANNLKQMEVLQDALYADGREGLIILLQALDAAGKDGTVKHVMGGLNPQGVVVHNFKQPTSEDLRHDYLWRVNRCLPPRGGIAIFNRSYYEDVLVVRMHELFRGYRMADRVLNDSDEAFFKKRYRQIRDYEEYLYENSFRVVKIFLHLSKAEQKKRFLERIDLPEKNWKFSPDDIRERGRFDEYNKLYEEVINATASKYSPWYVLPADQKWYTRYLVSEIVVDALKQCHPRYPVLSAEDRDRLVRSRELLMNEPD</sequence>
<evidence type="ECO:0000259" key="3">
    <source>
        <dbReference type="Pfam" id="PF03976"/>
    </source>
</evidence>
<feature type="domain" description="Polyphosphate kinase-2-related" evidence="3">
    <location>
        <begin position="34"/>
        <end position="264"/>
    </location>
</feature>
<evidence type="ECO:0000313" key="5">
    <source>
        <dbReference type="Proteomes" id="UP000768567"/>
    </source>
</evidence>
<dbReference type="PANTHER" id="PTHR34383:SF3">
    <property type="entry name" value="POLYPHOSPHATE:AMP PHOSPHOTRANSFERASE"/>
    <property type="match status" value="1"/>
</dbReference>
<dbReference type="InterPro" id="IPR027417">
    <property type="entry name" value="P-loop_NTPase"/>
</dbReference>
<keyword evidence="5" id="KW-1185">Reference proteome</keyword>
<dbReference type="GO" id="GO:0016301">
    <property type="term" value="F:kinase activity"/>
    <property type="evidence" value="ECO:0007669"/>
    <property type="project" value="UniProtKB-KW"/>
</dbReference>
<dbReference type="Proteomes" id="UP000768567">
    <property type="component" value="Unassembled WGS sequence"/>
</dbReference>
<dbReference type="PANTHER" id="PTHR34383">
    <property type="entry name" value="POLYPHOSPHATE:AMP PHOSPHOTRANSFERASE-RELATED"/>
    <property type="match status" value="1"/>
</dbReference>
<proteinExistence type="predicted"/>
<dbReference type="Gene3D" id="3.40.50.300">
    <property type="entry name" value="P-loop containing nucleotide triphosphate hydrolases"/>
    <property type="match status" value="1"/>
</dbReference>
<comment type="caution">
    <text evidence="4">The sequence shown here is derived from an EMBL/GenBank/DDBJ whole genome shotgun (WGS) entry which is preliminary data.</text>
</comment>
<keyword evidence="2 4" id="KW-0418">Kinase</keyword>
<dbReference type="InterPro" id="IPR022300">
    <property type="entry name" value="PPK2-rel_1"/>
</dbReference>
<dbReference type="InterPro" id="IPR016898">
    <property type="entry name" value="Polyphosphate_phosphotransfera"/>
</dbReference>
<organism evidence="4 5">
    <name type="scientific">Gemmiger gallinarum</name>
    <dbReference type="NCBI Taxonomy" id="2779354"/>
    <lineage>
        <taxon>Bacteria</taxon>
        <taxon>Bacillati</taxon>
        <taxon>Bacillota</taxon>
        <taxon>Clostridia</taxon>
        <taxon>Eubacteriales</taxon>
        <taxon>Gemmiger</taxon>
    </lineage>
</organism>
<dbReference type="InterPro" id="IPR022488">
    <property type="entry name" value="PPK2-related"/>
</dbReference>
<accession>A0ABR9R4S7</accession>
<dbReference type="NCBIfam" id="TIGR03709">
    <property type="entry name" value="PPK2_rel_1"/>
    <property type="match status" value="1"/>
</dbReference>
<dbReference type="RefSeq" id="WP_193502103.1">
    <property type="nucleotide sequence ID" value="NZ_JADCKC010000003.1"/>
</dbReference>
<dbReference type="EMBL" id="JADCKC010000003">
    <property type="protein sequence ID" value="MBE5038144.1"/>
    <property type="molecule type" value="Genomic_DNA"/>
</dbReference>
<evidence type="ECO:0000313" key="4">
    <source>
        <dbReference type="EMBL" id="MBE5038144.1"/>
    </source>
</evidence>
<dbReference type="SUPFAM" id="SSF52540">
    <property type="entry name" value="P-loop containing nucleoside triphosphate hydrolases"/>
    <property type="match status" value="1"/>
</dbReference>
<dbReference type="PIRSF" id="PIRSF028756">
    <property type="entry name" value="PPK2_prd"/>
    <property type="match status" value="1"/>
</dbReference>
<reference evidence="4 5" key="1">
    <citation type="submission" date="2020-10" db="EMBL/GenBank/DDBJ databases">
        <title>ChiBAC.</title>
        <authorList>
            <person name="Zenner C."/>
            <person name="Hitch T.C.A."/>
            <person name="Clavel T."/>
        </authorList>
    </citation>
    <scope>NUCLEOTIDE SEQUENCE [LARGE SCALE GENOMIC DNA]</scope>
    <source>
        <strain evidence="4 5">DSM 109015</strain>
    </source>
</reference>
<evidence type="ECO:0000256" key="2">
    <source>
        <dbReference type="ARBA" id="ARBA00022777"/>
    </source>
</evidence>
<keyword evidence="1" id="KW-0808">Transferase</keyword>
<dbReference type="Pfam" id="PF03976">
    <property type="entry name" value="PPK2"/>
    <property type="match status" value="1"/>
</dbReference>